<evidence type="ECO:0000256" key="7">
    <source>
        <dbReference type="SAM" id="MobiDB-lite"/>
    </source>
</evidence>
<feature type="compositionally biased region" description="Low complexity" evidence="7">
    <location>
        <begin position="127"/>
        <end position="142"/>
    </location>
</feature>
<evidence type="ECO:0000256" key="5">
    <source>
        <dbReference type="ARBA" id="ARBA00023242"/>
    </source>
</evidence>
<feature type="region of interest" description="Disordered" evidence="7">
    <location>
        <begin position="719"/>
        <end position="771"/>
    </location>
</feature>
<dbReference type="GO" id="GO:0046982">
    <property type="term" value="F:protein heterodimerization activity"/>
    <property type="evidence" value="ECO:0007669"/>
    <property type="project" value="InterPro"/>
</dbReference>
<protein>
    <recommendedName>
        <fullName evidence="8">RST domain-containing protein</fullName>
    </recommendedName>
</protein>
<dbReference type="InterPro" id="IPR022003">
    <property type="entry name" value="RST"/>
</dbReference>
<dbReference type="Pfam" id="PF05236">
    <property type="entry name" value="TAF4"/>
    <property type="match status" value="1"/>
</dbReference>
<dbReference type="GO" id="GO:0006367">
    <property type="term" value="P:transcription initiation at RNA polymerase II promoter"/>
    <property type="evidence" value="ECO:0007669"/>
    <property type="project" value="TreeGrafter"/>
</dbReference>
<dbReference type="EMBL" id="KK914539">
    <property type="protein sequence ID" value="KDP33991.1"/>
    <property type="molecule type" value="Genomic_DNA"/>
</dbReference>
<feature type="compositionally biased region" description="Acidic residues" evidence="7">
    <location>
        <begin position="740"/>
        <end position="752"/>
    </location>
</feature>
<dbReference type="STRING" id="180498.A0A067KCN8"/>
<evidence type="ECO:0000256" key="1">
    <source>
        <dbReference type="ARBA" id="ARBA00004123"/>
    </source>
</evidence>
<feature type="compositionally biased region" description="Polar residues" evidence="7">
    <location>
        <begin position="530"/>
        <end position="539"/>
    </location>
</feature>
<evidence type="ECO:0000256" key="2">
    <source>
        <dbReference type="ARBA" id="ARBA00006178"/>
    </source>
</evidence>
<feature type="region of interest" description="Disordered" evidence="7">
    <location>
        <begin position="797"/>
        <end position="850"/>
    </location>
</feature>
<evidence type="ECO:0000256" key="4">
    <source>
        <dbReference type="ARBA" id="ARBA00023163"/>
    </source>
</evidence>
<dbReference type="Gene3D" id="1.10.20.10">
    <property type="entry name" value="Histone, subunit A"/>
    <property type="match status" value="1"/>
</dbReference>
<comment type="function">
    <text evidence="6">TAFs are components of the transcription factor IID (TFIID) complex that is essential for mediating regulation of RNA polymerase transcription.</text>
</comment>
<feature type="domain" description="RST" evidence="8">
    <location>
        <begin position="191"/>
        <end position="262"/>
    </location>
</feature>
<evidence type="ECO:0000259" key="8">
    <source>
        <dbReference type="PROSITE" id="PS51879"/>
    </source>
</evidence>
<proteinExistence type="inferred from homology"/>
<keyword evidence="3" id="KW-0805">Transcription regulation</keyword>
<dbReference type="Pfam" id="PF12174">
    <property type="entry name" value="RST"/>
    <property type="match status" value="1"/>
</dbReference>
<keyword evidence="4" id="KW-0804">Transcription</keyword>
<feature type="region of interest" description="Disordered" evidence="7">
    <location>
        <begin position="111"/>
        <end position="147"/>
    </location>
</feature>
<dbReference type="PROSITE" id="PS51879">
    <property type="entry name" value="RST"/>
    <property type="match status" value="1"/>
</dbReference>
<keyword evidence="5" id="KW-0539">Nucleus</keyword>
<keyword evidence="10" id="KW-1185">Reference proteome</keyword>
<dbReference type="InterPro" id="IPR045144">
    <property type="entry name" value="TAF4"/>
</dbReference>
<evidence type="ECO:0000313" key="9">
    <source>
        <dbReference type="EMBL" id="KDP33991.1"/>
    </source>
</evidence>
<feature type="compositionally biased region" description="Polar residues" evidence="7">
    <location>
        <begin position="503"/>
        <end position="517"/>
    </location>
</feature>
<comment type="subcellular location">
    <subcellularLocation>
        <location evidence="1">Nucleus</location>
    </subcellularLocation>
</comment>
<feature type="compositionally biased region" description="Polar residues" evidence="7">
    <location>
        <begin position="58"/>
        <end position="79"/>
    </location>
</feature>
<organism evidence="9 10">
    <name type="scientific">Jatropha curcas</name>
    <name type="common">Barbados nut</name>
    <dbReference type="NCBI Taxonomy" id="180498"/>
    <lineage>
        <taxon>Eukaryota</taxon>
        <taxon>Viridiplantae</taxon>
        <taxon>Streptophyta</taxon>
        <taxon>Embryophyta</taxon>
        <taxon>Tracheophyta</taxon>
        <taxon>Spermatophyta</taxon>
        <taxon>Magnoliopsida</taxon>
        <taxon>eudicotyledons</taxon>
        <taxon>Gunneridae</taxon>
        <taxon>Pentapetalae</taxon>
        <taxon>rosids</taxon>
        <taxon>fabids</taxon>
        <taxon>Malpighiales</taxon>
        <taxon>Euphorbiaceae</taxon>
        <taxon>Crotonoideae</taxon>
        <taxon>Jatropheae</taxon>
        <taxon>Jatropha</taxon>
    </lineage>
</organism>
<feature type="region of interest" description="Disordered" evidence="7">
    <location>
        <begin position="480"/>
        <end position="567"/>
    </location>
</feature>
<dbReference type="GO" id="GO:0005669">
    <property type="term" value="C:transcription factor TFIID complex"/>
    <property type="evidence" value="ECO:0007669"/>
    <property type="project" value="InterPro"/>
</dbReference>
<dbReference type="GO" id="GO:0016251">
    <property type="term" value="F:RNA polymerase II general transcription initiation factor activity"/>
    <property type="evidence" value="ECO:0007669"/>
    <property type="project" value="TreeGrafter"/>
</dbReference>
<evidence type="ECO:0000256" key="3">
    <source>
        <dbReference type="ARBA" id="ARBA00023015"/>
    </source>
</evidence>
<feature type="compositionally biased region" description="Polar residues" evidence="7">
    <location>
        <begin position="309"/>
        <end position="322"/>
    </location>
</feature>
<evidence type="ECO:0000256" key="6">
    <source>
        <dbReference type="ARBA" id="ARBA00058775"/>
    </source>
</evidence>
<feature type="compositionally biased region" description="Basic and acidic residues" evidence="7">
    <location>
        <begin position="719"/>
        <end position="739"/>
    </location>
</feature>
<dbReference type="AlphaFoldDB" id="A0A067KCN8"/>
<feature type="region of interest" description="Disordered" evidence="7">
    <location>
        <begin position="276"/>
        <end position="342"/>
    </location>
</feature>
<feature type="compositionally biased region" description="Basic and acidic residues" evidence="7">
    <location>
        <begin position="753"/>
        <end position="771"/>
    </location>
</feature>
<dbReference type="Proteomes" id="UP000027138">
    <property type="component" value="Unassembled WGS sequence"/>
</dbReference>
<dbReference type="OrthoDB" id="21060at2759"/>
<name>A0A067KCN8_JATCU</name>
<dbReference type="CDD" id="cd08045">
    <property type="entry name" value="HFD_TAF4"/>
    <property type="match status" value="1"/>
</dbReference>
<reference evidence="9 10" key="1">
    <citation type="journal article" date="2014" name="PLoS ONE">
        <title>Global Analysis of Gene Expression Profiles in Physic Nut (Jatropha curcas L.) Seedlings Exposed to Salt Stress.</title>
        <authorList>
            <person name="Zhang L."/>
            <person name="Zhang C."/>
            <person name="Wu P."/>
            <person name="Chen Y."/>
            <person name="Li M."/>
            <person name="Jiang H."/>
            <person name="Wu G."/>
        </authorList>
    </citation>
    <scope>NUCLEOTIDE SEQUENCE [LARGE SCALE GENOMIC DNA]</scope>
    <source>
        <strain evidence="10">cv. GZQX0401</strain>
        <tissue evidence="9">Young leaves</tissue>
    </source>
</reference>
<dbReference type="InterPro" id="IPR009072">
    <property type="entry name" value="Histone-fold"/>
</dbReference>
<feature type="region of interest" description="Disordered" evidence="7">
    <location>
        <begin position="58"/>
        <end position="87"/>
    </location>
</feature>
<gene>
    <name evidence="9" type="ORF">JCGZ_07562</name>
</gene>
<feature type="compositionally biased region" description="Basic and acidic residues" evidence="7">
    <location>
        <begin position="830"/>
        <end position="841"/>
    </location>
</feature>
<evidence type="ECO:0000313" key="10">
    <source>
        <dbReference type="Proteomes" id="UP000027138"/>
    </source>
</evidence>
<dbReference type="PANTHER" id="PTHR15138">
    <property type="entry name" value="TRANSCRIPTION INITIATION FACTOR TFIID SUBUNIT 4"/>
    <property type="match status" value="1"/>
</dbReference>
<feature type="compositionally biased region" description="Basic and acidic residues" evidence="7">
    <location>
        <begin position="487"/>
        <end position="496"/>
    </location>
</feature>
<dbReference type="PANTHER" id="PTHR15138:SF14">
    <property type="entry name" value="TRANSCRIPTION INITIATION FACTOR TFIID SUBUNIT 4"/>
    <property type="match status" value="1"/>
</dbReference>
<dbReference type="InterPro" id="IPR007900">
    <property type="entry name" value="TAF4_C"/>
</dbReference>
<accession>A0A067KCN8</accession>
<comment type="similarity">
    <text evidence="2">Belongs to the TAF4 family.</text>
</comment>
<dbReference type="FunFam" id="1.10.20.10:FF:000015">
    <property type="entry name" value="Transcription initiation factor TFIID subunit 4B"/>
    <property type="match status" value="1"/>
</dbReference>
<dbReference type="GO" id="GO:0003677">
    <property type="term" value="F:DNA binding"/>
    <property type="evidence" value="ECO:0007669"/>
    <property type="project" value="TreeGrafter"/>
</dbReference>
<sequence>MDPSIMKLLEEDEDETMHSGADVDAFQAALNRDIVGDASTSQPSDSDTAVLSCEIKQSPSQPFLDWQTTSQGENASGPSQQQQQQEQHISVTEIKQHGSAAENQQLQNNVRQMSSHLSLHQKELQDDVQQGQTQQMSIQTPQLTGMEISERNSMSLPELEKMQNLDTGSQYLKIKKMVTQQATATEQPGNLKNQVKPIPFMLLLPTLNSHLDKDREMQLQTLFNKMRKNEIKNEQFVRLMRSIAGEQVFKLALEQVQLQMQSQAFAHQSITRTPGASASSAVQVHADYPSAEKSVQKPREVYCQPDSHGMQTSSSSSASIVNQDRERPSIPVPGHRKQQQHLHFPQSSFLMHGNNTATYHPYSGANVYTSGSPMKQQPHDLQIRKSSHQTMGAIRMGGSTHTMNIMNMPKFERKNSITDPSRLQKGSISQYTNKSALQQSSVPWQAPTNKQVLVEQATEQPYKSQLSNPQSLSATLVDQGNAVPGNMKDESLEKHPSKVGFSPPTSMVPSNSVSPSIANKLDPNVPVGSQIPSVASSAGVNAKTPPKKPSVAQKKPLEALDSSPPVSRSSYNKIYGIPYSKKQKVSGQFSDQSIEQLNDVTAVSGVNLREEEEQLFSGSKEDCRVSETSRMVVQEEEERLILQKIPLKKRLAEIMSRYRLKNINDDAERCLSLCVEERMRGLISNLIRLSKQRVDDEKSRHQSDITSVVQQQIMRMNQKAREEWDKKQSEVEKLRKVNEPEDDNEVEVDNEKDDSHAKSVKTNRDEDDKMRTTAANVAARAAVGGDDMLSKWQLMAEQARQRREGGNEATSSSQSAKDVGHNPRSTSGRNMKDNQEPEKRSSAAASRAARNLGKNQVMQISVARTISVKDVIAVLEREPQMSKSNLICRLHERTGSGAQTK</sequence>